<reference evidence="2" key="1">
    <citation type="submission" date="2022-06" db="EMBL/GenBank/DDBJ databases">
        <title>Isolation of gut microbiota from human fecal samples.</title>
        <authorList>
            <person name="Pamer E.G."/>
            <person name="Barat B."/>
            <person name="Waligurski E."/>
            <person name="Medina S."/>
            <person name="Paddock L."/>
            <person name="Mostad J."/>
        </authorList>
    </citation>
    <scope>NUCLEOTIDE SEQUENCE</scope>
    <source>
        <strain evidence="2">DFI.6.24</strain>
    </source>
</reference>
<dbReference type="RefSeq" id="WP_227352006.1">
    <property type="nucleotide sequence ID" value="NZ_JAJDKX010000007.1"/>
</dbReference>
<dbReference type="AlphaFoldDB" id="A0AAP2UDW5"/>
<dbReference type="Gene3D" id="3.40.50.450">
    <property type="match status" value="1"/>
</dbReference>
<protein>
    <recommendedName>
        <fullName evidence="1">Smf/DprA SLOG domain-containing protein</fullName>
    </recommendedName>
</protein>
<accession>A0AAP2UDW5</accession>
<proteinExistence type="predicted"/>
<feature type="domain" description="Smf/DprA SLOG" evidence="1">
    <location>
        <begin position="62"/>
        <end position="97"/>
    </location>
</feature>
<evidence type="ECO:0000313" key="2">
    <source>
        <dbReference type="EMBL" id="MCQ5060890.1"/>
    </source>
</evidence>
<name>A0AAP2UDW5_9FIRM</name>
<dbReference type="InterPro" id="IPR057666">
    <property type="entry name" value="DrpA_SLOG"/>
</dbReference>
<comment type="caution">
    <text evidence="2">The sequence shown here is derived from an EMBL/GenBank/DDBJ whole genome shotgun (WGS) entry which is preliminary data.</text>
</comment>
<sequence>MKESNSKEKHFENITMNEILVAFSQKYHGHFFKILEALREKERLTNKDIKLYLEDVEEMNETILSDKYPSPLKEIPNPPFVLYYEGNLELMDKKGIQISLPVDEENYHRCFFALEENNGQMDYCIGVEDESDLSFVVENFIERNPHYKFVDYSKSKEMGNSLV</sequence>
<organism evidence="2 3">
    <name type="scientific">Faecalibacillus intestinalis</name>
    <dbReference type="NCBI Taxonomy" id="1982626"/>
    <lineage>
        <taxon>Bacteria</taxon>
        <taxon>Bacillati</taxon>
        <taxon>Bacillota</taxon>
        <taxon>Erysipelotrichia</taxon>
        <taxon>Erysipelotrichales</taxon>
        <taxon>Coprobacillaceae</taxon>
        <taxon>Faecalibacillus</taxon>
    </lineage>
</organism>
<evidence type="ECO:0000313" key="3">
    <source>
        <dbReference type="Proteomes" id="UP001204814"/>
    </source>
</evidence>
<dbReference type="Proteomes" id="UP001204814">
    <property type="component" value="Unassembled WGS sequence"/>
</dbReference>
<gene>
    <name evidence="2" type="ORF">NE542_03440</name>
</gene>
<evidence type="ECO:0000259" key="1">
    <source>
        <dbReference type="Pfam" id="PF02481"/>
    </source>
</evidence>
<dbReference type="EMBL" id="JANGBO010000001">
    <property type="protein sequence ID" value="MCQ5060890.1"/>
    <property type="molecule type" value="Genomic_DNA"/>
</dbReference>
<dbReference type="Pfam" id="PF02481">
    <property type="entry name" value="DNA_processg_A"/>
    <property type="match status" value="1"/>
</dbReference>